<feature type="binding site" evidence="7 8">
    <location>
        <position position="111"/>
    </location>
    <ligand>
        <name>S-adenosyl-L-methionine</name>
        <dbReference type="ChEBI" id="CHEBI:59789"/>
    </ligand>
</feature>
<dbReference type="Gene3D" id="1.10.8.100">
    <property type="entry name" value="Ribosomal RNA adenine dimethylase-like, domain 2"/>
    <property type="match status" value="1"/>
</dbReference>
<name>A0A846QIK5_9BACT</name>
<evidence type="ECO:0000256" key="4">
    <source>
        <dbReference type="ARBA" id="ARBA00022679"/>
    </source>
</evidence>
<keyword evidence="2 7" id="KW-0698">rRNA processing</keyword>
<dbReference type="InterPro" id="IPR011530">
    <property type="entry name" value="rRNA_adenine_dimethylase"/>
</dbReference>
<gene>
    <name evidence="7" type="primary">rsmA</name>
    <name evidence="7" type="synonym">ksgA</name>
    <name evidence="10" type="ORF">GGQ74_000527</name>
</gene>
<keyword evidence="3 7" id="KW-0489">Methyltransferase</keyword>
<comment type="caution">
    <text evidence="10">The sequence shown here is derived from an EMBL/GenBank/DDBJ whole genome shotgun (WGS) entry which is preliminary data.</text>
</comment>
<feature type="binding site" evidence="7 8">
    <location>
        <position position="91"/>
    </location>
    <ligand>
        <name>S-adenosyl-L-methionine</name>
        <dbReference type="ChEBI" id="CHEBI:59789"/>
    </ligand>
</feature>
<comment type="function">
    <text evidence="7">Specifically dimethylates two adjacent adenosines (A1518 and A1519) in the loop of a conserved hairpin near the 3'-end of 16S rRNA in the 30S particle. May play a critical role in biogenesis of 30S subunits.</text>
</comment>
<evidence type="ECO:0000313" key="11">
    <source>
        <dbReference type="Proteomes" id="UP000580856"/>
    </source>
</evidence>
<evidence type="ECO:0000259" key="9">
    <source>
        <dbReference type="SMART" id="SM00650"/>
    </source>
</evidence>
<keyword evidence="5 7" id="KW-0949">S-adenosyl-L-methionine</keyword>
<evidence type="ECO:0000256" key="3">
    <source>
        <dbReference type="ARBA" id="ARBA00022603"/>
    </source>
</evidence>
<evidence type="ECO:0000256" key="2">
    <source>
        <dbReference type="ARBA" id="ARBA00022552"/>
    </source>
</evidence>
<feature type="binding site" evidence="7 8">
    <location>
        <position position="22"/>
    </location>
    <ligand>
        <name>S-adenosyl-L-methionine</name>
        <dbReference type="ChEBI" id="CHEBI:59789"/>
    </ligand>
</feature>
<dbReference type="GO" id="GO:0003723">
    <property type="term" value="F:RNA binding"/>
    <property type="evidence" value="ECO:0007669"/>
    <property type="project" value="UniProtKB-UniRule"/>
</dbReference>
<proteinExistence type="inferred from homology"/>
<organism evidence="10 11">
    <name type="scientific">Desulfobaculum xiamenense</name>
    <dbReference type="NCBI Taxonomy" id="995050"/>
    <lineage>
        <taxon>Bacteria</taxon>
        <taxon>Pseudomonadati</taxon>
        <taxon>Thermodesulfobacteriota</taxon>
        <taxon>Desulfovibrionia</taxon>
        <taxon>Desulfovibrionales</taxon>
        <taxon>Desulfovibrionaceae</taxon>
        <taxon>Desulfobaculum</taxon>
    </lineage>
</organism>
<dbReference type="PROSITE" id="PS51689">
    <property type="entry name" value="SAM_RNA_A_N6_MT"/>
    <property type="match status" value="1"/>
</dbReference>
<dbReference type="Proteomes" id="UP000580856">
    <property type="component" value="Unassembled WGS sequence"/>
</dbReference>
<comment type="subcellular location">
    <subcellularLocation>
        <location evidence="7">Cytoplasm</location>
    </subcellularLocation>
</comment>
<dbReference type="SUPFAM" id="SSF53335">
    <property type="entry name" value="S-adenosyl-L-methionine-dependent methyltransferases"/>
    <property type="match status" value="1"/>
</dbReference>
<dbReference type="NCBIfam" id="TIGR00755">
    <property type="entry name" value="ksgA"/>
    <property type="match status" value="1"/>
</dbReference>
<dbReference type="PANTHER" id="PTHR11727:SF7">
    <property type="entry name" value="DIMETHYLADENOSINE TRANSFERASE-RELATED"/>
    <property type="match status" value="1"/>
</dbReference>
<evidence type="ECO:0000256" key="7">
    <source>
        <dbReference type="HAMAP-Rule" id="MF_00607"/>
    </source>
</evidence>
<dbReference type="InterPro" id="IPR020596">
    <property type="entry name" value="rRNA_Ade_Mease_Trfase_CS"/>
</dbReference>
<feature type="binding site" evidence="7 8">
    <location>
        <position position="20"/>
    </location>
    <ligand>
        <name>S-adenosyl-L-methionine</name>
        <dbReference type="ChEBI" id="CHEBI:59789"/>
    </ligand>
</feature>
<evidence type="ECO:0000256" key="8">
    <source>
        <dbReference type="PROSITE-ProRule" id="PRU01026"/>
    </source>
</evidence>
<dbReference type="RefSeq" id="WP_167939983.1">
    <property type="nucleotide sequence ID" value="NZ_JAATJA010000001.1"/>
</dbReference>
<feature type="binding site" evidence="7 8">
    <location>
        <position position="47"/>
    </location>
    <ligand>
        <name>S-adenosyl-L-methionine</name>
        <dbReference type="ChEBI" id="CHEBI:59789"/>
    </ligand>
</feature>
<protein>
    <recommendedName>
        <fullName evidence="7">Ribosomal RNA small subunit methyltransferase A</fullName>
        <ecNumber evidence="7">2.1.1.182</ecNumber>
    </recommendedName>
    <alternativeName>
        <fullName evidence="7">16S rRNA (adenine(1518)-N(6)/adenine(1519)-N(6))-dimethyltransferase</fullName>
    </alternativeName>
    <alternativeName>
        <fullName evidence="7">16S rRNA dimethyladenosine transferase</fullName>
    </alternativeName>
    <alternativeName>
        <fullName evidence="7">16S rRNA dimethylase</fullName>
    </alternativeName>
    <alternativeName>
        <fullName evidence="7">S-adenosylmethionine-6-N', N'-adenosyl(rRNA) dimethyltransferase</fullName>
    </alternativeName>
</protein>
<sequence length="269" mass="30131">MNKIETPRYGRFAKKRFGQNFLHDANICRKIVAALRIEPDDRVIEIGPGHGALSCHIAEAAPALYAAVERDLDLALELREKCPEVQPLAADALCVRWEALSADVPWKIIGNLPYNVASPLMWDIFSRAKGLRRAVFMIQKEVGQRLTAEPGTKAYGALTVWVQSYVRPRHEFTVGPNVFTPRPKVDSSVLSFEPLSEEKVFDPEALSGLVKLCFQNRRKQLGKILKTLWNDDVEALLASLGHTPRTRPEELAPTHFQALSALVNVHFMA</sequence>
<dbReference type="Pfam" id="PF00398">
    <property type="entry name" value="RrnaAD"/>
    <property type="match status" value="1"/>
</dbReference>
<dbReference type="PANTHER" id="PTHR11727">
    <property type="entry name" value="DIMETHYLADENOSINE TRANSFERASE"/>
    <property type="match status" value="1"/>
</dbReference>
<dbReference type="InterPro" id="IPR029063">
    <property type="entry name" value="SAM-dependent_MTases_sf"/>
</dbReference>
<dbReference type="HAMAP" id="MF_00607">
    <property type="entry name" value="16SrRNA_methyltr_A"/>
    <property type="match status" value="1"/>
</dbReference>
<evidence type="ECO:0000256" key="5">
    <source>
        <dbReference type="ARBA" id="ARBA00022691"/>
    </source>
</evidence>
<comment type="catalytic activity">
    <reaction evidence="7">
        <text>adenosine(1518)/adenosine(1519) in 16S rRNA + 4 S-adenosyl-L-methionine = N(6)-dimethyladenosine(1518)/N(6)-dimethyladenosine(1519) in 16S rRNA + 4 S-adenosyl-L-homocysteine + 4 H(+)</text>
        <dbReference type="Rhea" id="RHEA:19609"/>
        <dbReference type="Rhea" id="RHEA-COMP:10232"/>
        <dbReference type="Rhea" id="RHEA-COMP:10233"/>
        <dbReference type="ChEBI" id="CHEBI:15378"/>
        <dbReference type="ChEBI" id="CHEBI:57856"/>
        <dbReference type="ChEBI" id="CHEBI:59789"/>
        <dbReference type="ChEBI" id="CHEBI:74411"/>
        <dbReference type="ChEBI" id="CHEBI:74493"/>
        <dbReference type="EC" id="2.1.1.182"/>
    </reaction>
</comment>
<dbReference type="AlphaFoldDB" id="A0A846QIK5"/>
<dbReference type="PROSITE" id="PS01131">
    <property type="entry name" value="RRNA_A_DIMETH"/>
    <property type="match status" value="1"/>
</dbReference>
<accession>A0A846QIK5</accession>
<evidence type="ECO:0000256" key="6">
    <source>
        <dbReference type="ARBA" id="ARBA00022884"/>
    </source>
</evidence>
<dbReference type="EMBL" id="JAATJA010000001">
    <property type="protein sequence ID" value="NJB66887.1"/>
    <property type="molecule type" value="Genomic_DNA"/>
</dbReference>
<dbReference type="GO" id="GO:0005829">
    <property type="term" value="C:cytosol"/>
    <property type="evidence" value="ECO:0007669"/>
    <property type="project" value="TreeGrafter"/>
</dbReference>
<dbReference type="SMART" id="SM00650">
    <property type="entry name" value="rADc"/>
    <property type="match status" value="1"/>
</dbReference>
<evidence type="ECO:0000256" key="1">
    <source>
        <dbReference type="ARBA" id="ARBA00022490"/>
    </source>
</evidence>
<dbReference type="InterPro" id="IPR023165">
    <property type="entry name" value="rRNA_Ade_diMease-like_C"/>
</dbReference>
<keyword evidence="1 7" id="KW-0963">Cytoplasm</keyword>
<keyword evidence="4 7" id="KW-0808">Transferase</keyword>
<dbReference type="InterPro" id="IPR020598">
    <property type="entry name" value="rRNA_Ade_methylase_Trfase_N"/>
</dbReference>
<evidence type="ECO:0000313" key="10">
    <source>
        <dbReference type="EMBL" id="NJB66887.1"/>
    </source>
</evidence>
<dbReference type="GO" id="GO:0052908">
    <property type="term" value="F:16S rRNA (adenine(1518)-N(6)/adenine(1519)-N(6))-dimethyltransferase activity"/>
    <property type="evidence" value="ECO:0007669"/>
    <property type="project" value="UniProtKB-EC"/>
</dbReference>
<dbReference type="EC" id="2.1.1.182" evidence="7"/>
<dbReference type="InterPro" id="IPR001737">
    <property type="entry name" value="KsgA/Erm"/>
</dbReference>
<comment type="similarity">
    <text evidence="7">Belongs to the class I-like SAM-binding methyltransferase superfamily. rRNA adenine N(6)-methyltransferase family. RsmA subfamily.</text>
</comment>
<feature type="binding site" evidence="7 8">
    <location>
        <position position="69"/>
    </location>
    <ligand>
        <name>S-adenosyl-L-methionine</name>
        <dbReference type="ChEBI" id="CHEBI:59789"/>
    </ligand>
</feature>
<reference evidence="10 11" key="1">
    <citation type="submission" date="2020-03" db="EMBL/GenBank/DDBJ databases">
        <title>Genomic Encyclopedia of Type Strains, Phase IV (KMG-IV): sequencing the most valuable type-strain genomes for metagenomic binning, comparative biology and taxonomic classification.</title>
        <authorList>
            <person name="Goeker M."/>
        </authorList>
    </citation>
    <scope>NUCLEOTIDE SEQUENCE [LARGE SCALE GENOMIC DNA]</scope>
    <source>
        <strain evidence="10 11">DSM 24233</strain>
    </source>
</reference>
<dbReference type="Gene3D" id="3.40.50.150">
    <property type="entry name" value="Vaccinia Virus protein VP39"/>
    <property type="match status" value="1"/>
</dbReference>
<keyword evidence="11" id="KW-1185">Reference proteome</keyword>
<feature type="domain" description="Ribosomal RNA adenine methylase transferase N-terminal" evidence="9">
    <location>
        <begin position="27"/>
        <end position="196"/>
    </location>
</feature>
<keyword evidence="6 7" id="KW-0694">RNA-binding</keyword>